<evidence type="ECO:0000313" key="1">
    <source>
        <dbReference type="EMBL" id="NMM43580.1"/>
    </source>
</evidence>
<dbReference type="EMBL" id="JABBNT010000001">
    <property type="protein sequence ID" value="NMM43580.1"/>
    <property type="molecule type" value="Genomic_DNA"/>
</dbReference>
<evidence type="ECO:0008006" key="3">
    <source>
        <dbReference type="Google" id="ProtNLM"/>
    </source>
</evidence>
<proteinExistence type="predicted"/>
<dbReference type="Proteomes" id="UP000539372">
    <property type="component" value="Unassembled WGS sequence"/>
</dbReference>
<reference evidence="1 2" key="1">
    <citation type="submission" date="2020-04" db="EMBL/GenBank/DDBJ databases">
        <title>Rhodospirillaceae bacterium KN72 isolated from deep sea.</title>
        <authorList>
            <person name="Zhang D.-C."/>
        </authorList>
    </citation>
    <scope>NUCLEOTIDE SEQUENCE [LARGE SCALE GENOMIC DNA]</scope>
    <source>
        <strain evidence="1 2">KN72</strain>
    </source>
</reference>
<dbReference type="AlphaFoldDB" id="A0A7Y0HDE3"/>
<organism evidence="1 2">
    <name type="scientific">Pacificispira spongiicola</name>
    <dbReference type="NCBI Taxonomy" id="2729598"/>
    <lineage>
        <taxon>Bacteria</taxon>
        <taxon>Pseudomonadati</taxon>
        <taxon>Pseudomonadota</taxon>
        <taxon>Alphaproteobacteria</taxon>
        <taxon>Rhodospirillales</taxon>
        <taxon>Rhodospirillaceae</taxon>
        <taxon>Pacificispira</taxon>
    </lineage>
</organism>
<keyword evidence="2" id="KW-1185">Reference proteome</keyword>
<evidence type="ECO:0000313" key="2">
    <source>
        <dbReference type="Proteomes" id="UP000539372"/>
    </source>
</evidence>
<comment type="caution">
    <text evidence="1">The sequence shown here is derived from an EMBL/GenBank/DDBJ whole genome shotgun (WGS) entry which is preliminary data.</text>
</comment>
<name>A0A7Y0HDE3_9PROT</name>
<dbReference type="Pfam" id="PF19630">
    <property type="entry name" value="DUF6134"/>
    <property type="match status" value="1"/>
</dbReference>
<dbReference type="InterPro" id="IPR045767">
    <property type="entry name" value="DUF6134"/>
</dbReference>
<sequence length="214" mass="23303">MAALLIGGPVSAFTADAADVAGVPASKEIAFTVLRDGSEIGTHVLRFADRGDDLTVHIETDIAVKIPLVNIAVYRFTHRGDEVWQGGKLSELASETNDDGTEHKLTVRQDGADLHVESDVDTHASNGDIIPASLWNPKLVQQSILLNTLDGTEMPISVEDLGPEQIDAAGSEQTAEHYRLTGGLSREVWYNDRNELIRVRFAGKDNSQIEYILE</sequence>
<protein>
    <recommendedName>
        <fullName evidence="3">DUF3108 domain-containing protein</fullName>
    </recommendedName>
</protein>
<accession>A0A7Y0HDE3</accession>
<gene>
    <name evidence="1" type="ORF">HH303_03760</name>
</gene>
<dbReference type="RefSeq" id="WP_169623847.1">
    <property type="nucleotide sequence ID" value="NZ_JABBNT010000001.1"/>
</dbReference>